<keyword evidence="7" id="KW-1185">Reference proteome</keyword>
<name>A0A9N9CBR6_9GLOM</name>
<dbReference type="SUPFAM" id="SSF48264">
    <property type="entry name" value="Cytochrome P450"/>
    <property type="match status" value="1"/>
</dbReference>
<keyword evidence="1 3" id="KW-0479">Metal-binding</keyword>
<evidence type="ECO:0000313" key="7">
    <source>
        <dbReference type="Proteomes" id="UP000789759"/>
    </source>
</evidence>
<dbReference type="GO" id="GO:0016705">
    <property type="term" value="F:oxidoreductase activity, acting on paired donors, with incorporation or reduction of molecular oxygen"/>
    <property type="evidence" value="ECO:0007669"/>
    <property type="project" value="InterPro"/>
</dbReference>
<reference evidence="6" key="1">
    <citation type="submission" date="2021-06" db="EMBL/GenBank/DDBJ databases">
        <authorList>
            <person name="Kallberg Y."/>
            <person name="Tangrot J."/>
            <person name="Rosling A."/>
        </authorList>
    </citation>
    <scope>NUCLEOTIDE SEQUENCE</scope>
    <source>
        <strain evidence="6">FL966</strain>
    </source>
</reference>
<dbReference type="PRINTS" id="PR00463">
    <property type="entry name" value="EP450I"/>
</dbReference>
<keyword evidence="5" id="KW-0472">Membrane</keyword>
<dbReference type="AlphaFoldDB" id="A0A9N9CBR6"/>
<protein>
    <submittedName>
        <fullName evidence="6">16821_t:CDS:1</fullName>
    </submittedName>
</protein>
<evidence type="ECO:0000256" key="5">
    <source>
        <dbReference type="SAM" id="Phobius"/>
    </source>
</evidence>
<dbReference type="Pfam" id="PF00067">
    <property type="entry name" value="p450"/>
    <property type="match status" value="1"/>
</dbReference>
<keyword evidence="5" id="KW-1133">Transmembrane helix</keyword>
<keyword evidence="5" id="KW-0812">Transmembrane</keyword>
<evidence type="ECO:0000256" key="1">
    <source>
        <dbReference type="ARBA" id="ARBA00022723"/>
    </source>
</evidence>
<dbReference type="Proteomes" id="UP000789759">
    <property type="component" value="Unassembled WGS sequence"/>
</dbReference>
<dbReference type="InterPro" id="IPR002401">
    <property type="entry name" value="Cyt_P450_E_grp-I"/>
</dbReference>
<evidence type="ECO:0000313" key="6">
    <source>
        <dbReference type="EMBL" id="CAG8594745.1"/>
    </source>
</evidence>
<keyword evidence="3 4" id="KW-0349">Heme</keyword>
<dbReference type="PANTHER" id="PTHR24301">
    <property type="entry name" value="THROMBOXANE-A SYNTHASE"/>
    <property type="match status" value="1"/>
</dbReference>
<dbReference type="PRINTS" id="PR00385">
    <property type="entry name" value="P450"/>
</dbReference>
<accession>A0A9N9CBR6</accession>
<keyword evidence="4" id="KW-0560">Oxidoreductase</keyword>
<dbReference type="Gene3D" id="1.10.630.10">
    <property type="entry name" value="Cytochrome P450"/>
    <property type="match status" value="1"/>
</dbReference>
<comment type="similarity">
    <text evidence="4">Belongs to the cytochrome P450 family.</text>
</comment>
<organism evidence="6 7">
    <name type="scientific">Cetraspora pellucida</name>
    <dbReference type="NCBI Taxonomy" id="1433469"/>
    <lineage>
        <taxon>Eukaryota</taxon>
        <taxon>Fungi</taxon>
        <taxon>Fungi incertae sedis</taxon>
        <taxon>Mucoromycota</taxon>
        <taxon>Glomeromycotina</taxon>
        <taxon>Glomeromycetes</taxon>
        <taxon>Diversisporales</taxon>
        <taxon>Gigasporaceae</taxon>
        <taxon>Cetraspora</taxon>
    </lineage>
</organism>
<sequence length="558" mass="64757">MSFQFIELLNATDYLFIIFSTLLLYLFNFYYNYFTRPNPLPGPLPLPFGLEKLFFDGNFKHLAVNLNQKYGDICEFRLGGYRRIFLTKTDHFDDLLSPSKNLALFTKVEYISTADKFGNFGRGMFLNNNYDTWKINKSFLLQSISTPGFNKEAINNTNELFKELDGYWNLLRKSQSSNYDWLEIDFSPWINRFMTDNISIIATGEHGCSMASYYNTFNSDKSKHERFFVDNPELYNSDRFAQAIATYKEGLTFFYFIHPFLIRHVPFFKNKANAFLKNNNYMMKTLNNMIEERKFDFANTPQKLNSKHDLLTLITSNHDAKSKAIESLTDEDIRALLLDVFLAGSDTSSNTLCSVVYYICRNPRVKQKLFDEIDSVFPNDSSGTLCITAENLTKLKYCEAIIKEACRIAPITPVIRRVSSAECEVAGYTWPAKTIFYINLASIHMDEKYWPNPTVFDPDRFYLQNKLGEFNGDLSNFENENKKSIHNKNKYSLIMFGGGIRICPGRKLAMLNMLTFMALMFKKYDVELTDMEAPLKTHTGFITNCLELKIKIKPRKPL</sequence>
<dbReference type="InterPro" id="IPR017972">
    <property type="entry name" value="Cyt_P450_CS"/>
</dbReference>
<dbReference type="GO" id="GO:0005506">
    <property type="term" value="F:iron ion binding"/>
    <property type="evidence" value="ECO:0007669"/>
    <property type="project" value="InterPro"/>
</dbReference>
<dbReference type="PROSITE" id="PS00086">
    <property type="entry name" value="CYTOCHROME_P450"/>
    <property type="match status" value="1"/>
</dbReference>
<dbReference type="PANTHER" id="PTHR24301:SF2">
    <property type="entry name" value="THROMBOXANE-A SYNTHASE"/>
    <property type="match status" value="1"/>
</dbReference>
<proteinExistence type="inferred from homology"/>
<keyword evidence="2 3" id="KW-0408">Iron</keyword>
<dbReference type="GO" id="GO:0004497">
    <property type="term" value="F:monooxygenase activity"/>
    <property type="evidence" value="ECO:0007669"/>
    <property type="project" value="UniProtKB-KW"/>
</dbReference>
<gene>
    <name evidence="6" type="ORF">CPELLU_LOCUS6708</name>
</gene>
<dbReference type="InterPro" id="IPR001128">
    <property type="entry name" value="Cyt_P450"/>
</dbReference>
<dbReference type="GO" id="GO:0020037">
    <property type="term" value="F:heme binding"/>
    <property type="evidence" value="ECO:0007669"/>
    <property type="project" value="InterPro"/>
</dbReference>
<evidence type="ECO:0000256" key="3">
    <source>
        <dbReference type="PIRSR" id="PIRSR602401-1"/>
    </source>
</evidence>
<keyword evidence="4" id="KW-0503">Monooxygenase</keyword>
<feature type="transmembrane region" description="Helical" evidence="5">
    <location>
        <begin position="12"/>
        <end position="31"/>
    </location>
</feature>
<comment type="cofactor">
    <cofactor evidence="3">
        <name>heme</name>
        <dbReference type="ChEBI" id="CHEBI:30413"/>
    </cofactor>
</comment>
<evidence type="ECO:0000256" key="4">
    <source>
        <dbReference type="RuleBase" id="RU000461"/>
    </source>
</evidence>
<dbReference type="EMBL" id="CAJVQA010004244">
    <property type="protein sequence ID" value="CAG8594745.1"/>
    <property type="molecule type" value="Genomic_DNA"/>
</dbReference>
<dbReference type="OrthoDB" id="2119687at2759"/>
<comment type="caution">
    <text evidence="6">The sequence shown here is derived from an EMBL/GenBank/DDBJ whole genome shotgun (WGS) entry which is preliminary data.</text>
</comment>
<feature type="binding site" description="axial binding residue" evidence="3">
    <location>
        <position position="503"/>
    </location>
    <ligand>
        <name>heme</name>
        <dbReference type="ChEBI" id="CHEBI:30413"/>
    </ligand>
    <ligandPart>
        <name>Fe</name>
        <dbReference type="ChEBI" id="CHEBI:18248"/>
    </ligandPart>
</feature>
<evidence type="ECO:0000256" key="2">
    <source>
        <dbReference type="ARBA" id="ARBA00023004"/>
    </source>
</evidence>
<dbReference type="InterPro" id="IPR036396">
    <property type="entry name" value="Cyt_P450_sf"/>
</dbReference>